<name>A0A7G5XCB7_9BACT</name>
<keyword evidence="3" id="KW-1185">Reference proteome</keyword>
<evidence type="ECO:0000259" key="1">
    <source>
        <dbReference type="Pfam" id="PF13568"/>
    </source>
</evidence>
<feature type="domain" description="Outer membrane protein beta-barrel" evidence="1">
    <location>
        <begin position="66"/>
        <end position="186"/>
    </location>
</feature>
<reference evidence="3" key="1">
    <citation type="submission" date="2020-08" db="EMBL/GenBank/DDBJ databases">
        <title>Lacibacter sp. S13-6-6 genome sequencing.</title>
        <authorList>
            <person name="Jin L."/>
        </authorList>
    </citation>
    <scope>NUCLEOTIDE SEQUENCE [LARGE SCALE GENOMIC DNA]</scope>
    <source>
        <strain evidence="3">S13-6-6</strain>
    </source>
</reference>
<evidence type="ECO:0000313" key="2">
    <source>
        <dbReference type="EMBL" id="QNA43120.1"/>
    </source>
</evidence>
<dbReference type="KEGG" id="lacs:H4075_13625"/>
<protein>
    <submittedName>
        <fullName evidence="2">Outer membrane beta-barrel protein</fullName>
    </submittedName>
</protein>
<dbReference type="Proteomes" id="UP000515344">
    <property type="component" value="Chromosome"/>
</dbReference>
<proteinExistence type="predicted"/>
<evidence type="ECO:0000313" key="3">
    <source>
        <dbReference type="Proteomes" id="UP000515344"/>
    </source>
</evidence>
<gene>
    <name evidence="2" type="ORF">H4075_13625</name>
</gene>
<dbReference type="EMBL" id="CP060007">
    <property type="protein sequence ID" value="QNA43120.1"/>
    <property type="molecule type" value="Genomic_DNA"/>
</dbReference>
<dbReference type="InterPro" id="IPR025665">
    <property type="entry name" value="Beta-barrel_OMP_2"/>
</dbReference>
<sequence length="233" mass="25465">MKAIYGSLISLLIVVQNYAHDNQPDTSGRGTKKGNVEYGWKVEAGESFSTMSISDLSPRTTLSPKLSFLGGITFIADDFRVGRLVIGAQYKEAGVNVTTKGVEDGLLLLRYLNIPVQYHFYIGRSKRLFTGGGGYIAALLSHRTEQMSLNFEKYKNYDAGAMLTAGYRITPRIILEGGVQRGFVNVDASEARRSSRNGMAFLLLSFTMGSSTSGHMKQATLTCRKSGGDGKDY</sequence>
<organism evidence="2 3">
    <name type="scientific">Lacibacter sediminis</name>
    <dbReference type="NCBI Taxonomy" id="2760713"/>
    <lineage>
        <taxon>Bacteria</taxon>
        <taxon>Pseudomonadati</taxon>
        <taxon>Bacteroidota</taxon>
        <taxon>Chitinophagia</taxon>
        <taxon>Chitinophagales</taxon>
        <taxon>Chitinophagaceae</taxon>
        <taxon>Lacibacter</taxon>
    </lineage>
</organism>
<dbReference type="RefSeq" id="WP_182801385.1">
    <property type="nucleotide sequence ID" value="NZ_CP060007.1"/>
</dbReference>
<dbReference type="AlphaFoldDB" id="A0A7G5XCB7"/>
<dbReference type="Pfam" id="PF13568">
    <property type="entry name" value="OMP_b-brl_2"/>
    <property type="match status" value="1"/>
</dbReference>
<accession>A0A7G5XCB7</accession>